<organism evidence="2 3">
    <name type="scientific">Aduncisulcus paluster</name>
    <dbReference type="NCBI Taxonomy" id="2918883"/>
    <lineage>
        <taxon>Eukaryota</taxon>
        <taxon>Metamonada</taxon>
        <taxon>Carpediemonas-like organisms</taxon>
        <taxon>Aduncisulcus</taxon>
    </lineage>
</organism>
<evidence type="ECO:0000313" key="3">
    <source>
        <dbReference type="Proteomes" id="UP001057375"/>
    </source>
</evidence>
<feature type="region of interest" description="Disordered" evidence="1">
    <location>
        <begin position="600"/>
        <end position="646"/>
    </location>
</feature>
<evidence type="ECO:0000256" key="1">
    <source>
        <dbReference type="SAM" id="MobiDB-lite"/>
    </source>
</evidence>
<dbReference type="EMBL" id="BQXS01011229">
    <property type="protein sequence ID" value="GKT36453.1"/>
    <property type="molecule type" value="Genomic_DNA"/>
</dbReference>
<feature type="compositionally biased region" description="Gly residues" evidence="1">
    <location>
        <begin position="605"/>
        <end position="619"/>
    </location>
</feature>
<gene>
    <name evidence="2" type="ORF">ADUPG1_009419</name>
</gene>
<evidence type="ECO:0000313" key="2">
    <source>
        <dbReference type="EMBL" id="GKT36453.1"/>
    </source>
</evidence>
<feature type="compositionally biased region" description="Acidic residues" evidence="1">
    <location>
        <begin position="351"/>
        <end position="370"/>
    </location>
</feature>
<dbReference type="Proteomes" id="UP001057375">
    <property type="component" value="Unassembled WGS sequence"/>
</dbReference>
<proteinExistence type="predicted"/>
<feature type="region of interest" description="Disordered" evidence="1">
    <location>
        <begin position="1"/>
        <end position="34"/>
    </location>
</feature>
<sequence length="646" mass="71417">MGKSSKTKTVKAGDGIASEIPKGKTKVGKGKSGGVCDGEQEDLLVDGDHSGSGSTFSVGLSNNLLTRGDLGPTAIFSESGVRKKVLPVLKDTKVQPPRGNFVYQLRVPHRSEIMEFCHSVVDLVKSDTNLVLPSIGTLVEDSVLLILKTLTQLEIDETCGDHKYVKSVLEKVIGAYTSGSLFEEFVKEAQLLLREELIKGYSACETHLNVCISTGLTKARELMQFQQNLFVMTIFATTQRFTASKELTVDDIKHDEHGSTMQLSMERGRKRRHSRSSGKKVTITILRKSLCDSFFQENSLSYAQSWALARMSDHTPQTIEQYYVRNRYCKIATTKLLHSYLSQTLIGGDKEGDEEGSFEGDEEGEEEGSFEGEKESSFEDWWTAMKMTKRSGRDAWNESQTRRAIDLVVDGLRPVEFGDKIREDISDCFRQYGVSGSASSSSSELKYGEDTLVSVFSYTLRLVQDADKSRSIGAALVGRSGDILTKRRYGGSVGDVDDLDRKFKMERADGGRGHLREGSSLSNSSSSDKLMPLCPYFGFGDHFPWKCTNCVDTKGRRLVLDEEQWSVEMCKPEEALARKNSFVDAAQASYQEDLRRAHANANRNGGSGRYGGHGGYGRGDSGRSRGGYRGDRGGRGRGGERRGQLK</sequence>
<comment type="caution">
    <text evidence="2">The sequence shown here is derived from an EMBL/GenBank/DDBJ whole genome shotgun (WGS) entry which is preliminary data.</text>
</comment>
<feature type="region of interest" description="Disordered" evidence="1">
    <location>
        <begin position="347"/>
        <end position="376"/>
    </location>
</feature>
<keyword evidence="3" id="KW-1185">Reference proteome</keyword>
<reference evidence="2" key="1">
    <citation type="submission" date="2022-03" db="EMBL/GenBank/DDBJ databases">
        <title>Draft genome sequence of Aduncisulcus paluster, a free-living microaerophilic Fornicata.</title>
        <authorList>
            <person name="Yuyama I."/>
            <person name="Kume K."/>
            <person name="Tamura T."/>
            <person name="Inagaki Y."/>
            <person name="Hashimoto T."/>
        </authorList>
    </citation>
    <scope>NUCLEOTIDE SEQUENCE</scope>
    <source>
        <strain evidence="2">NY0171</strain>
    </source>
</reference>
<accession>A0ABQ5KVG5</accession>
<protein>
    <submittedName>
        <fullName evidence="2">Uncharacterized protein</fullName>
    </submittedName>
</protein>
<name>A0ABQ5KVG5_9EUKA</name>
<feature type="compositionally biased region" description="Basic and acidic residues" evidence="1">
    <location>
        <begin position="620"/>
        <end position="646"/>
    </location>
</feature>